<dbReference type="GO" id="GO:0051879">
    <property type="term" value="F:Hsp90 protein binding"/>
    <property type="evidence" value="ECO:0007669"/>
    <property type="project" value="InterPro"/>
</dbReference>
<sequence>MDQLTRETDSLSVSDQPAATMPELPPGRTLLDRKMTVEETYEELKKHPMFMTELPDGEESEELAALQALAYEGTPLENASNFKEQGNECFKEKRWADAKEFYAKGVAILEKARRERQPPKPTKYTTKAIVPSSSTTSSQTKPPSKPETGEPPTPEEQLEEEQDLLETLYLNRAAAHLSLRNYRSVTLDCASALRLNPKNIKAFYRSGRALLSLDKITEADDACARGLELDPNNASLKALADDIIKKHSALTEKQQKEQQRLEREKRRKLLLRAALQARNIRTRKTDKPPEVEEVKVRLVPDPDSPESSLAFPVVLLYPMHMESDFIESFHETETLDDHLGYVLPLPWDAKGEYGTGAGVECFMETSTGGLVKVGKKMPLLKVLSGTKVEVVDELLKVFILPKGEAEAWVREWKAKKAEQK</sequence>
<keyword evidence="8" id="KW-1185">Reference proteome</keyword>
<dbReference type="GO" id="GO:0006457">
    <property type="term" value="P:protein folding"/>
    <property type="evidence" value="ECO:0007669"/>
    <property type="project" value="TreeGrafter"/>
</dbReference>
<organism evidence="7 8">
    <name type="scientific">Diplogelasinospora grovesii</name>
    <dbReference type="NCBI Taxonomy" id="303347"/>
    <lineage>
        <taxon>Eukaryota</taxon>
        <taxon>Fungi</taxon>
        <taxon>Dikarya</taxon>
        <taxon>Ascomycota</taxon>
        <taxon>Pezizomycotina</taxon>
        <taxon>Sordariomycetes</taxon>
        <taxon>Sordariomycetidae</taxon>
        <taxon>Sordariales</taxon>
        <taxon>Diplogelasinosporaceae</taxon>
        <taxon>Diplogelasinospora</taxon>
    </lineage>
</organism>
<dbReference type="PANTHER" id="PTHR46035:SF1">
    <property type="entry name" value="TETRATRICOPEPTIDE REPEAT PROTEIN 4"/>
    <property type="match status" value="1"/>
</dbReference>
<comment type="similarity">
    <text evidence="3">Belongs to the TTC4 family.</text>
</comment>
<dbReference type="InterPro" id="IPR019734">
    <property type="entry name" value="TPR_rpt"/>
</dbReference>
<dbReference type="Pfam" id="PF18972">
    <property type="entry name" value="Wheel"/>
    <property type="match status" value="1"/>
</dbReference>
<evidence type="ECO:0000256" key="5">
    <source>
        <dbReference type="SAM" id="MobiDB-lite"/>
    </source>
</evidence>
<dbReference type="GO" id="GO:0030544">
    <property type="term" value="F:Hsp70 protein binding"/>
    <property type="evidence" value="ECO:0007669"/>
    <property type="project" value="TreeGrafter"/>
</dbReference>
<reference evidence="8" key="1">
    <citation type="journal article" date="2023" name="Mol. Phylogenet. Evol.">
        <title>Genome-scale phylogeny and comparative genomics of the fungal order Sordariales.</title>
        <authorList>
            <person name="Hensen N."/>
            <person name="Bonometti L."/>
            <person name="Westerberg I."/>
            <person name="Brannstrom I.O."/>
            <person name="Guillou S."/>
            <person name="Cros-Aarteil S."/>
            <person name="Calhoun S."/>
            <person name="Haridas S."/>
            <person name="Kuo A."/>
            <person name="Mondo S."/>
            <person name="Pangilinan J."/>
            <person name="Riley R."/>
            <person name="LaButti K."/>
            <person name="Andreopoulos B."/>
            <person name="Lipzen A."/>
            <person name="Chen C."/>
            <person name="Yan M."/>
            <person name="Daum C."/>
            <person name="Ng V."/>
            <person name="Clum A."/>
            <person name="Steindorff A."/>
            <person name="Ohm R.A."/>
            <person name="Martin F."/>
            <person name="Silar P."/>
            <person name="Natvig D.O."/>
            <person name="Lalanne C."/>
            <person name="Gautier V."/>
            <person name="Ament-Velasquez S.L."/>
            <person name="Kruys A."/>
            <person name="Hutchinson M.I."/>
            <person name="Powell A.J."/>
            <person name="Barry K."/>
            <person name="Miller A.N."/>
            <person name="Grigoriev I.V."/>
            <person name="Debuchy R."/>
            <person name="Gladieux P."/>
            <person name="Hiltunen Thoren M."/>
            <person name="Johannesson H."/>
        </authorList>
    </citation>
    <scope>NUCLEOTIDE SEQUENCE [LARGE SCALE GENOMIC DNA]</scope>
    <source>
        <strain evidence="8">CBS 340.73</strain>
    </source>
</reference>
<evidence type="ECO:0000256" key="2">
    <source>
        <dbReference type="ARBA" id="ARBA00022803"/>
    </source>
</evidence>
<evidence type="ECO:0000256" key="4">
    <source>
        <dbReference type="PROSITE-ProRule" id="PRU00339"/>
    </source>
</evidence>
<keyword evidence="2 4" id="KW-0802">TPR repeat</keyword>
<dbReference type="SMART" id="SM00028">
    <property type="entry name" value="TPR"/>
    <property type="match status" value="3"/>
</dbReference>
<dbReference type="EMBL" id="MU853805">
    <property type="protein sequence ID" value="KAK3939796.1"/>
    <property type="molecule type" value="Genomic_DNA"/>
</dbReference>
<dbReference type="Gene3D" id="1.25.40.10">
    <property type="entry name" value="Tetratricopeptide repeat domain"/>
    <property type="match status" value="1"/>
</dbReference>
<dbReference type="GO" id="GO:0005829">
    <property type="term" value="C:cytosol"/>
    <property type="evidence" value="ECO:0007669"/>
    <property type="project" value="TreeGrafter"/>
</dbReference>
<feature type="region of interest" description="Disordered" evidence="5">
    <location>
        <begin position="112"/>
        <end position="161"/>
    </location>
</feature>
<feature type="domain" description="Cns1/TTC4 wheel" evidence="6">
    <location>
        <begin position="301"/>
        <end position="412"/>
    </location>
</feature>
<feature type="region of interest" description="Disordered" evidence="5">
    <location>
        <begin position="1"/>
        <end position="28"/>
    </location>
</feature>
<dbReference type="PROSITE" id="PS50005">
    <property type="entry name" value="TPR"/>
    <property type="match status" value="1"/>
</dbReference>
<evidence type="ECO:0000256" key="3">
    <source>
        <dbReference type="ARBA" id="ARBA00023602"/>
    </source>
</evidence>
<dbReference type="SUPFAM" id="SSF48452">
    <property type="entry name" value="TPR-like"/>
    <property type="match status" value="1"/>
</dbReference>
<evidence type="ECO:0000313" key="7">
    <source>
        <dbReference type="EMBL" id="KAK3939796.1"/>
    </source>
</evidence>
<dbReference type="Proteomes" id="UP001303473">
    <property type="component" value="Unassembled WGS sequence"/>
</dbReference>
<accession>A0AAN6N5Z3</accession>
<dbReference type="GO" id="GO:0005634">
    <property type="term" value="C:nucleus"/>
    <property type="evidence" value="ECO:0007669"/>
    <property type="project" value="TreeGrafter"/>
</dbReference>
<name>A0AAN6N5Z3_9PEZI</name>
<protein>
    <submittedName>
        <fullName evidence="7">Tetratricopeptide repeat protein 4</fullName>
    </submittedName>
</protein>
<dbReference type="CDD" id="cd21381">
    <property type="entry name" value="CTWD_TTC4"/>
    <property type="match status" value="1"/>
</dbReference>
<gene>
    <name evidence="7" type="ORF">QBC46DRAFT_289770</name>
</gene>
<dbReference type="AlphaFoldDB" id="A0AAN6N5Z3"/>
<evidence type="ECO:0000313" key="8">
    <source>
        <dbReference type="Proteomes" id="UP001303473"/>
    </source>
</evidence>
<comment type="caution">
    <text evidence="7">The sequence shown here is derived from an EMBL/GenBank/DDBJ whole genome shotgun (WGS) entry which is preliminary data.</text>
</comment>
<dbReference type="PANTHER" id="PTHR46035">
    <property type="entry name" value="TETRATRICOPEPTIDE REPEAT PROTEIN 4"/>
    <property type="match status" value="1"/>
</dbReference>
<keyword evidence="1" id="KW-0677">Repeat</keyword>
<evidence type="ECO:0000256" key="1">
    <source>
        <dbReference type="ARBA" id="ARBA00022737"/>
    </source>
</evidence>
<evidence type="ECO:0000259" key="6">
    <source>
        <dbReference type="Pfam" id="PF18972"/>
    </source>
</evidence>
<feature type="compositionally biased region" description="Pro residues" evidence="5">
    <location>
        <begin position="143"/>
        <end position="154"/>
    </location>
</feature>
<proteinExistence type="inferred from homology"/>
<feature type="compositionally biased region" description="Low complexity" evidence="5">
    <location>
        <begin position="131"/>
        <end position="142"/>
    </location>
</feature>
<feature type="repeat" description="TPR" evidence="4">
    <location>
        <begin position="200"/>
        <end position="233"/>
    </location>
</feature>
<dbReference type="InterPro" id="IPR044059">
    <property type="entry name" value="Csn1/TTC4_wheel"/>
</dbReference>
<dbReference type="InterPro" id="IPR011990">
    <property type="entry name" value="TPR-like_helical_dom_sf"/>
</dbReference>